<dbReference type="PANTHER" id="PTHR32089">
    <property type="entry name" value="METHYL-ACCEPTING CHEMOTAXIS PROTEIN MCPB"/>
    <property type="match status" value="1"/>
</dbReference>
<feature type="transmembrane region" description="Helical" evidence="4">
    <location>
        <begin position="203"/>
        <end position="226"/>
    </location>
</feature>
<organism evidence="6 7">
    <name type="scientific">Mobilicoccus caccae</name>
    <dbReference type="NCBI Taxonomy" id="1859295"/>
    <lineage>
        <taxon>Bacteria</taxon>
        <taxon>Bacillati</taxon>
        <taxon>Actinomycetota</taxon>
        <taxon>Actinomycetes</taxon>
        <taxon>Micrococcales</taxon>
        <taxon>Dermatophilaceae</taxon>
        <taxon>Mobilicoccus</taxon>
    </lineage>
</organism>
<keyword evidence="2 4" id="KW-1133">Transmembrane helix</keyword>
<dbReference type="Proteomes" id="UP001157126">
    <property type="component" value="Unassembled WGS sequence"/>
</dbReference>
<evidence type="ECO:0000259" key="5">
    <source>
        <dbReference type="PROSITE" id="PS50885"/>
    </source>
</evidence>
<evidence type="ECO:0000256" key="4">
    <source>
        <dbReference type="SAM" id="Phobius"/>
    </source>
</evidence>
<protein>
    <recommendedName>
        <fullName evidence="5">HAMP domain-containing protein</fullName>
    </recommendedName>
</protein>
<dbReference type="InterPro" id="IPR024478">
    <property type="entry name" value="HlyB_4HB_MCP"/>
</dbReference>
<dbReference type="Pfam" id="PF12729">
    <property type="entry name" value="4HB_MCP_1"/>
    <property type="match status" value="1"/>
</dbReference>
<accession>A0ABQ6IVK5</accession>
<feature type="compositionally biased region" description="Low complexity" evidence="3">
    <location>
        <begin position="316"/>
        <end position="328"/>
    </location>
</feature>
<feature type="region of interest" description="Disordered" evidence="3">
    <location>
        <begin position="303"/>
        <end position="336"/>
    </location>
</feature>
<dbReference type="InterPro" id="IPR003660">
    <property type="entry name" value="HAMP_dom"/>
</dbReference>
<dbReference type="EMBL" id="BSUO01000001">
    <property type="protein sequence ID" value="GMA41177.1"/>
    <property type="molecule type" value="Genomic_DNA"/>
</dbReference>
<name>A0ABQ6IVK5_9MICO</name>
<dbReference type="CDD" id="cd06225">
    <property type="entry name" value="HAMP"/>
    <property type="match status" value="1"/>
</dbReference>
<comment type="caution">
    <text evidence="6">The sequence shown here is derived from an EMBL/GenBank/DDBJ whole genome shotgun (WGS) entry which is preliminary data.</text>
</comment>
<feature type="domain" description="HAMP" evidence="5">
    <location>
        <begin position="227"/>
        <end position="279"/>
    </location>
</feature>
<gene>
    <name evidence="6" type="ORF">GCM10025883_32220</name>
</gene>
<sequence length="336" mass="35881">MPHASDTDSRGGFRRRVDDLSTLTKVISAVALAGLAAVGIALSGVTGINTVANLNEQTFNRDVDGLSKADALDVGYWRMRFLSASIALEQDPTRKKTFTDERAQVIETLRAESAAFAQRGDLTDEERALGQRIQANVEAYVERLATADQLFADGKPAEANAYRAKELAPTGKEVADSLDRIVEMKMETARQQAQATQETARQALVLIVVIAVVGLLLALLLARWVAARIVRGLRSVEAVSTAAAEGDLSQRTGIHSRDEVGTAAEAIDTALEKIGAFITQVEGMGRRVSRSAGDLDDAAKSVLSTSEAAAREAGGSPSRPVRSTATSRRSPRAPRR</sequence>
<dbReference type="Pfam" id="PF00672">
    <property type="entry name" value="HAMP"/>
    <property type="match status" value="1"/>
</dbReference>
<evidence type="ECO:0000256" key="1">
    <source>
        <dbReference type="ARBA" id="ARBA00022692"/>
    </source>
</evidence>
<evidence type="ECO:0000313" key="6">
    <source>
        <dbReference type="EMBL" id="GMA41177.1"/>
    </source>
</evidence>
<keyword evidence="7" id="KW-1185">Reference proteome</keyword>
<dbReference type="Gene3D" id="6.10.340.10">
    <property type="match status" value="1"/>
</dbReference>
<feature type="transmembrane region" description="Helical" evidence="4">
    <location>
        <begin position="23"/>
        <end position="45"/>
    </location>
</feature>
<dbReference type="SMART" id="SM00304">
    <property type="entry name" value="HAMP"/>
    <property type="match status" value="1"/>
</dbReference>
<proteinExistence type="predicted"/>
<dbReference type="PROSITE" id="PS50885">
    <property type="entry name" value="HAMP"/>
    <property type="match status" value="1"/>
</dbReference>
<evidence type="ECO:0000256" key="3">
    <source>
        <dbReference type="SAM" id="MobiDB-lite"/>
    </source>
</evidence>
<keyword evidence="1 4" id="KW-0812">Transmembrane</keyword>
<dbReference type="PANTHER" id="PTHR32089:SF112">
    <property type="entry name" value="LYSOZYME-LIKE PROTEIN-RELATED"/>
    <property type="match status" value="1"/>
</dbReference>
<evidence type="ECO:0000313" key="7">
    <source>
        <dbReference type="Proteomes" id="UP001157126"/>
    </source>
</evidence>
<evidence type="ECO:0000256" key="2">
    <source>
        <dbReference type="ARBA" id="ARBA00022989"/>
    </source>
</evidence>
<dbReference type="RefSeq" id="WP_284304750.1">
    <property type="nucleotide sequence ID" value="NZ_BSUO01000001.1"/>
</dbReference>
<reference evidence="7" key="1">
    <citation type="journal article" date="2019" name="Int. J. Syst. Evol. Microbiol.">
        <title>The Global Catalogue of Microorganisms (GCM) 10K type strain sequencing project: providing services to taxonomists for standard genome sequencing and annotation.</title>
        <authorList>
            <consortium name="The Broad Institute Genomics Platform"/>
            <consortium name="The Broad Institute Genome Sequencing Center for Infectious Disease"/>
            <person name="Wu L."/>
            <person name="Ma J."/>
        </authorList>
    </citation>
    <scope>NUCLEOTIDE SEQUENCE [LARGE SCALE GENOMIC DNA]</scope>
    <source>
        <strain evidence="7">NBRC 113072</strain>
    </source>
</reference>
<keyword evidence="4" id="KW-0472">Membrane</keyword>